<feature type="binding site" evidence="4">
    <location>
        <position position="295"/>
    </location>
    <ligand>
        <name>S-adenosyl-L-methionine</name>
        <dbReference type="ChEBI" id="CHEBI:59789"/>
    </ligand>
</feature>
<protein>
    <submittedName>
        <fullName evidence="7">Class I SAM-dependent RNA methyltransferase</fullName>
    </submittedName>
</protein>
<feature type="region of interest" description="Disordered" evidence="5">
    <location>
        <begin position="190"/>
        <end position="217"/>
    </location>
</feature>
<dbReference type="Pfam" id="PF05958">
    <property type="entry name" value="tRNA_U5-meth_tr"/>
    <property type="match status" value="1"/>
</dbReference>
<feature type="compositionally biased region" description="Low complexity" evidence="5">
    <location>
        <begin position="196"/>
        <end position="205"/>
    </location>
</feature>
<organism evidence="7 8">
    <name type="scientific">Nakamurella flavida</name>
    <dbReference type="NCBI Taxonomy" id="363630"/>
    <lineage>
        <taxon>Bacteria</taxon>
        <taxon>Bacillati</taxon>
        <taxon>Actinomycetota</taxon>
        <taxon>Actinomycetes</taxon>
        <taxon>Nakamurellales</taxon>
        <taxon>Nakamurellaceae</taxon>
        <taxon>Nakamurella</taxon>
    </lineage>
</organism>
<keyword evidence="3 4" id="KW-0949">S-adenosyl-L-methionine</keyword>
<dbReference type="SUPFAM" id="SSF50249">
    <property type="entry name" value="Nucleic acid-binding proteins"/>
    <property type="match status" value="1"/>
</dbReference>
<dbReference type="CDD" id="cd02440">
    <property type="entry name" value="AdoMet_MTases"/>
    <property type="match status" value="1"/>
</dbReference>
<feature type="binding site" evidence="4">
    <location>
        <position position="264"/>
    </location>
    <ligand>
        <name>S-adenosyl-L-methionine</name>
        <dbReference type="ChEBI" id="CHEBI:59789"/>
    </ligand>
</feature>
<dbReference type="AlphaFoldDB" id="A0A938YLM5"/>
<dbReference type="GO" id="GO:0070475">
    <property type="term" value="P:rRNA base methylation"/>
    <property type="evidence" value="ECO:0007669"/>
    <property type="project" value="TreeGrafter"/>
</dbReference>
<reference evidence="7" key="1">
    <citation type="submission" date="2021-01" db="EMBL/GenBank/DDBJ databases">
        <title>KCTC 19127 draft genome.</title>
        <authorList>
            <person name="An D."/>
        </authorList>
    </citation>
    <scope>NUCLEOTIDE SEQUENCE</scope>
    <source>
        <strain evidence="7">KCTC 19127</strain>
    </source>
</reference>
<dbReference type="InterPro" id="IPR029063">
    <property type="entry name" value="SAM-dependent_MTases_sf"/>
</dbReference>
<feature type="active site" description="Nucleophile" evidence="4">
    <location>
        <position position="389"/>
    </location>
</feature>
<keyword evidence="2 4" id="KW-0808">Transferase</keyword>
<evidence type="ECO:0000256" key="4">
    <source>
        <dbReference type="PROSITE-ProRule" id="PRU01024"/>
    </source>
</evidence>
<dbReference type="InterPro" id="IPR010280">
    <property type="entry name" value="U5_MeTrfase_fam"/>
</dbReference>
<evidence type="ECO:0000256" key="1">
    <source>
        <dbReference type="ARBA" id="ARBA00022603"/>
    </source>
</evidence>
<evidence type="ECO:0000256" key="3">
    <source>
        <dbReference type="ARBA" id="ARBA00022691"/>
    </source>
</evidence>
<keyword evidence="1 4" id="KW-0489">Methyltransferase</keyword>
<evidence type="ECO:0000256" key="5">
    <source>
        <dbReference type="SAM" id="MobiDB-lite"/>
    </source>
</evidence>
<dbReference type="PANTHER" id="PTHR11061:SF30">
    <property type="entry name" value="TRNA (URACIL(54)-C(5))-METHYLTRANSFERASE"/>
    <property type="match status" value="1"/>
</dbReference>
<dbReference type="InterPro" id="IPR030391">
    <property type="entry name" value="MeTrfase_TrmA_CS"/>
</dbReference>
<dbReference type="GO" id="GO:0070041">
    <property type="term" value="F:rRNA (uridine-C5-)-methyltransferase activity"/>
    <property type="evidence" value="ECO:0007669"/>
    <property type="project" value="TreeGrafter"/>
</dbReference>
<dbReference type="PROSITE" id="PS51687">
    <property type="entry name" value="SAM_MT_RNA_M5U"/>
    <property type="match status" value="1"/>
</dbReference>
<evidence type="ECO:0000313" key="8">
    <source>
        <dbReference type="Proteomes" id="UP000663801"/>
    </source>
</evidence>
<dbReference type="Gene3D" id="2.40.50.1070">
    <property type="match status" value="1"/>
</dbReference>
<dbReference type="RefSeq" id="WP_205257546.1">
    <property type="nucleotide sequence ID" value="NZ_BAAAPV010000003.1"/>
</dbReference>
<evidence type="ECO:0000259" key="6">
    <source>
        <dbReference type="PROSITE" id="PS50926"/>
    </source>
</evidence>
<feature type="binding site" evidence="4">
    <location>
        <position position="362"/>
    </location>
    <ligand>
        <name>S-adenosyl-L-methionine</name>
        <dbReference type="ChEBI" id="CHEBI:59789"/>
    </ligand>
</feature>
<proteinExistence type="inferred from homology"/>
<dbReference type="SUPFAM" id="SSF53335">
    <property type="entry name" value="S-adenosyl-L-methionine-dependent methyltransferases"/>
    <property type="match status" value="1"/>
</dbReference>
<dbReference type="Pfam" id="PF01938">
    <property type="entry name" value="TRAM"/>
    <property type="match status" value="1"/>
</dbReference>
<comment type="caution">
    <text evidence="7">The sequence shown here is derived from an EMBL/GenBank/DDBJ whole genome shotgun (WGS) entry which is preliminary data.</text>
</comment>
<keyword evidence="8" id="KW-1185">Reference proteome</keyword>
<evidence type="ECO:0000313" key="7">
    <source>
        <dbReference type="EMBL" id="MBM9477444.1"/>
    </source>
</evidence>
<evidence type="ECO:0000256" key="2">
    <source>
        <dbReference type="ARBA" id="ARBA00022679"/>
    </source>
</evidence>
<dbReference type="Gene3D" id="2.40.50.140">
    <property type="entry name" value="Nucleic acid-binding proteins"/>
    <property type="match status" value="1"/>
</dbReference>
<dbReference type="Proteomes" id="UP000663801">
    <property type="component" value="Unassembled WGS sequence"/>
</dbReference>
<dbReference type="InterPro" id="IPR002792">
    <property type="entry name" value="TRAM_dom"/>
</dbReference>
<comment type="similarity">
    <text evidence="4">Belongs to the class I-like SAM-binding methyltransferase superfamily. RNA M5U methyltransferase family.</text>
</comment>
<feature type="compositionally biased region" description="Basic residues" evidence="5">
    <location>
        <begin position="206"/>
        <end position="217"/>
    </location>
</feature>
<dbReference type="EMBL" id="JAERWL010000010">
    <property type="protein sequence ID" value="MBM9477444.1"/>
    <property type="molecule type" value="Genomic_DNA"/>
</dbReference>
<feature type="binding site" evidence="4">
    <location>
        <position position="319"/>
    </location>
    <ligand>
        <name>S-adenosyl-L-methionine</name>
        <dbReference type="ChEBI" id="CHEBI:59789"/>
    </ligand>
</feature>
<feature type="domain" description="TRAM" evidence="6">
    <location>
        <begin position="15"/>
        <end position="74"/>
    </location>
</feature>
<dbReference type="Gene3D" id="3.40.50.150">
    <property type="entry name" value="Vaccinia Virus protein VP39"/>
    <property type="match status" value="2"/>
</dbReference>
<gene>
    <name evidence="7" type="ORF">JL107_13425</name>
</gene>
<accession>A0A938YLM5</accession>
<dbReference type="PROSITE" id="PS50926">
    <property type="entry name" value="TRAM"/>
    <property type="match status" value="1"/>
</dbReference>
<dbReference type="PANTHER" id="PTHR11061">
    <property type="entry name" value="RNA M5U METHYLTRANSFERASE"/>
    <property type="match status" value="1"/>
</dbReference>
<dbReference type="PROSITE" id="PS01231">
    <property type="entry name" value="TRMA_2"/>
    <property type="match status" value="1"/>
</dbReference>
<sequence>MSAPVLTQPVPAADDLTPGMVVRVDIGPVAHGGHCVARYDGRVMFVRHALPGEVALVRITEAKAGSFGRADAVEILQADPERVDAPCAHFHPGGCGGCDFQHASPDLQRRLKAEVLAEQLHRLAKIDRPVTVEALPGDGFGWRTRVRWALDPDGRMGPRSYRSHRVQAVNLSAPCLIAAPGLNELAATLDGPPGGRPTAPTGPARRPVRRAPAGRHRRPELPEVTLVRTQDGERLAVWAGQPGAEISEHVADRDFVVAADGFWQVHPAAAQTLVDAVLTALDGVDLVGGTGWDLYGGVGVFAELLADAVGITGSVVSVEGDARATALAQRNLARHPQARAVHSSVEDALAGLGDEVDVIVLDPPRSGAGRKVCAELAARRPAVIVYVACDPAALARDAAALAEAGYVMTDLRAFDAFPQTHHLECVARFAPA</sequence>
<dbReference type="InterPro" id="IPR012340">
    <property type="entry name" value="NA-bd_OB-fold"/>
</dbReference>
<name>A0A938YLM5_9ACTN</name>